<feature type="domain" description="Outer membrane lipoprotein BamD-like" evidence="4">
    <location>
        <begin position="38"/>
        <end position="226"/>
    </location>
</feature>
<evidence type="ECO:0000256" key="3">
    <source>
        <dbReference type="ARBA" id="ARBA00023237"/>
    </source>
</evidence>
<dbReference type="PROSITE" id="PS51257">
    <property type="entry name" value="PROKAR_LIPOPROTEIN"/>
    <property type="match status" value="1"/>
</dbReference>
<accession>A0ABR9XJ44</accession>
<proteinExistence type="predicted"/>
<keyword evidence="3" id="KW-0998">Cell outer membrane</keyword>
<gene>
    <name evidence="5" type="primary">bamD</name>
    <name evidence="5" type="ORF">IRJ18_12840</name>
</gene>
<keyword evidence="1" id="KW-0732">Signal</keyword>
<evidence type="ECO:0000259" key="4">
    <source>
        <dbReference type="Pfam" id="PF13525"/>
    </source>
</evidence>
<dbReference type="Gene3D" id="1.25.40.10">
    <property type="entry name" value="Tetratricopeptide repeat domain"/>
    <property type="match status" value="1"/>
</dbReference>
<dbReference type="Pfam" id="PF13525">
    <property type="entry name" value="YfiO"/>
    <property type="match status" value="1"/>
</dbReference>
<reference evidence="5 6" key="1">
    <citation type="submission" date="2020-10" db="EMBL/GenBank/DDBJ databases">
        <title>Mucilaginibacter mali sp. nov., isolated from rhizosphere soil of apple orchard.</title>
        <authorList>
            <person name="Lee J.-S."/>
            <person name="Kim H.S."/>
            <person name="Kim J.-S."/>
        </authorList>
    </citation>
    <scope>NUCLEOTIDE SEQUENCE [LARGE SCALE GENOMIC DNA]</scope>
    <source>
        <strain evidence="5 6">KCTC 23157</strain>
    </source>
</reference>
<dbReference type="EMBL" id="JADFFM010000002">
    <property type="protein sequence ID" value="MBE9667250.1"/>
    <property type="molecule type" value="Genomic_DNA"/>
</dbReference>
<keyword evidence="2" id="KW-0472">Membrane</keyword>
<protein>
    <submittedName>
        <fullName evidence="5">Outer membrane protein assembly factor BamD</fullName>
    </submittedName>
</protein>
<evidence type="ECO:0000256" key="2">
    <source>
        <dbReference type="ARBA" id="ARBA00023136"/>
    </source>
</evidence>
<organism evidence="5 6">
    <name type="scientific">Mucilaginibacter boryungensis</name>
    <dbReference type="NCBI Taxonomy" id="768480"/>
    <lineage>
        <taxon>Bacteria</taxon>
        <taxon>Pseudomonadati</taxon>
        <taxon>Bacteroidota</taxon>
        <taxon>Sphingobacteriia</taxon>
        <taxon>Sphingobacteriales</taxon>
        <taxon>Sphingobacteriaceae</taxon>
        <taxon>Mucilaginibacter</taxon>
    </lineage>
</organism>
<dbReference type="SUPFAM" id="SSF48452">
    <property type="entry name" value="TPR-like"/>
    <property type="match status" value="1"/>
</dbReference>
<sequence>MFKKLSLVFFSVSVAIMMVLGSCKSKFEKLKAGNDNLKKYQEAIKLYNKKEYSKALELFDDLAPRYRGREAAEDLFYYYAYTNYKLKDFTSARYQFKNFAENYQSSPKAEECRFMAAYCFYLDSPNYTLDQENTTKAIEALQLFINLYPKSDRVAEASKLIQDLRDKLEDKAYANSKLYLTIQDYQSAVIAFGNTLRDYPDTKYAEELEFLTIKAQYLYAKNSSEARQEERFNQAISFADQFAEKYPASKYLKEAAALKKDSQQGITDVKTYYADIQKNAKYYRKLAKIDSTGNKTSLPSEKNNSQKIPN</sequence>
<keyword evidence="6" id="KW-1185">Reference proteome</keyword>
<evidence type="ECO:0000313" key="6">
    <source>
        <dbReference type="Proteomes" id="UP000632774"/>
    </source>
</evidence>
<dbReference type="InterPro" id="IPR017689">
    <property type="entry name" value="BamD"/>
</dbReference>
<evidence type="ECO:0000256" key="1">
    <source>
        <dbReference type="ARBA" id="ARBA00022729"/>
    </source>
</evidence>
<dbReference type="Proteomes" id="UP000632774">
    <property type="component" value="Unassembled WGS sequence"/>
</dbReference>
<dbReference type="InterPro" id="IPR011990">
    <property type="entry name" value="TPR-like_helical_dom_sf"/>
</dbReference>
<dbReference type="InterPro" id="IPR039565">
    <property type="entry name" value="BamD-like"/>
</dbReference>
<dbReference type="NCBIfam" id="TIGR03302">
    <property type="entry name" value="OM_YfiO"/>
    <property type="match status" value="1"/>
</dbReference>
<comment type="caution">
    <text evidence="5">The sequence shown here is derived from an EMBL/GenBank/DDBJ whole genome shotgun (WGS) entry which is preliminary data.</text>
</comment>
<name>A0ABR9XJ44_9SPHI</name>
<dbReference type="RefSeq" id="WP_194106727.1">
    <property type="nucleotide sequence ID" value="NZ_JADFFM010000002.1"/>
</dbReference>
<evidence type="ECO:0000313" key="5">
    <source>
        <dbReference type="EMBL" id="MBE9667250.1"/>
    </source>
</evidence>